<evidence type="ECO:0000313" key="5">
    <source>
        <dbReference type="Proteomes" id="UP000598146"/>
    </source>
</evidence>
<dbReference type="RefSeq" id="WP_196411840.1">
    <property type="nucleotide sequence ID" value="NZ_JADQTO010000001.1"/>
</dbReference>
<name>A0A931FUB3_9ACTN</name>
<dbReference type="EMBL" id="JADQTO010000001">
    <property type="protein sequence ID" value="MBG0560023.1"/>
    <property type="molecule type" value="Genomic_DNA"/>
</dbReference>
<feature type="transmembrane region" description="Helical" evidence="2">
    <location>
        <begin position="142"/>
        <end position="163"/>
    </location>
</feature>
<reference evidence="4" key="1">
    <citation type="submission" date="2020-11" db="EMBL/GenBank/DDBJ databases">
        <title>Isolation and identification of active actinomycetes.</title>
        <authorList>
            <person name="Sun X."/>
        </authorList>
    </citation>
    <scope>NUCLEOTIDE SEQUENCE</scope>
    <source>
        <strain evidence="4">NEAU-A11</strain>
    </source>
</reference>
<feature type="chain" id="PRO_5036990374" description="Gram-positive cocci surface proteins LPxTG domain-containing protein" evidence="3">
    <location>
        <begin position="32"/>
        <end position="169"/>
    </location>
</feature>
<evidence type="ECO:0000313" key="4">
    <source>
        <dbReference type="EMBL" id="MBG0560023.1"/>
    </source>
</evidence>
<keyword evidence="5" id="KW-1185">Reference proteome</keyword>
<evidence type="ECO:0008006" key="6">
    <source>
        <dbReference type="Google" id="ProtNLM"/>
    </source>
</evidence>
<organism evidence="4 5">
    <name type="scientific">Actinoplanes aureus</name>
    <dbReference type="NCBI Taxonomy" id="2792083"/>
    <lineage>
        <taxon>Bacteria</taxon>
        <taxon>Bacillati</taxon>
        <taxon>Actinomycetota</taxon>
        <taxon>Actinomycetes</taxon>
        <taxon>Micromonosporales</taxon>
        <taxon>Micromonosporaceae</taxon>
        <taxon>Actinoplanes</taxon>
    </lineage>
</organism>
<evidence type="ECO:0000256" key="2">
    <source>
        <dbReference type="SAM" id="Phobius"/>
    </source>
</evidence>
<keyword evidence="2" id="KW-0472">Membrane</keyword>
<comment type="caution">
    <text evidence="4">The sequence shown here is derived from an EMBL/GenBank/DDBJ whole genome shotgun (WGS) entry which is preliminary data.</text>
</comment>
<dbReference type="Proteomes" id="UP000598146">
    <property type="component" value="Unassembled WGS sequence"/>
</dbReference>
<feature type="region of interest" description="Disordered" evidence="1">
    <location>
        <begin position="40"/>
        <end position="99"/>
    </location>
</feature>
<accession>A0A931FUB3</accession>
<dbReference type="AlphaFoldDB" id="A0A931FUB3"/>
<gene>
    <name evidence="4" type="ORF">I4J89_00870</name>
</gene>
<proteinExistence type="predicted"/>
<keyword evidence="2" id="KW-0812">Transmembrane</keyword>
<protein>
    <recommendedName>
        <fullName evidence="6">Gram-positive cocci surface proteins LPxTG domain-containing protein</fullName>
    </recommendedName>
</protein>
<evidence type="ECO:0000256" key="1">
    <source>
        <dbReference type="SAM" id="MobiDB-lite"/>
    </source>
</evidence>
<feature type="signal peptide" evidence="3">
    <location>
        <begin position="1"/>
        <end position="31"/>
    </location>
</feature>
<keyword evidence="2" id="KW-1133">Transmembrane helix</keyword>
<sequence>MSFSRRLAAGLPAAAVTAFAAFALTGTPATAAEPVVQGANPAVMTSPDPASDTRGNAGYGGNAAEVPGVVATTPTRGNPGYGGESPTPTPTPSVSVSVPSVTVNSVPPGGVASDSVTPAPAVTTHGAGVSSGSTLPVTGAPLAGTLGVGGLLVAAGGVALWYTRRRRTA</sequence>
<evidence type="ECO:0000256" key="3">
    <source>
        <dbReference type="SAM" id="SignalP"/>
    </source>
</evidence>
<keyword evidence="3" id="KW-0732">Signal</keyword>